<dbReference type="Proteomes" id="UP000531561">
    <property type="component" value="Unassembled WGS sequence"/>
</dbReference>
<name>A0A8H6ENF2_9HELO</name>
<comment type="caution">
    <text evidence="1">The sequence shown here is derived from an EMBL/GenBank/DDBJ whole genome shotgun (WGS) entry which is preliminary data.</text>
</comment>
<dbReference type="AlphaFoldDB" id="A0A8H6ENF2"/>
<evidence type="ECO:0000313" key="2">
    <source>
        <dbReference type="Proteomes" id="UP000531561"/>
    </source>
</evidence>
<accession>A0A8H6ENF2</accession>
<reference evidence="1 2" key="1">
    <citation type="journal article" date="2020" name="Phytopathology">
        <title>A high-quality genome resource of Botrytis fragariae, a new and rapidly spreading fungal pathogen causing strawberry gray mold in the U.S.A.</title>
        <authorList>
            <person name="Wu Y."/>
            <person name="Saski C.A."/>
            <person name="Schnabel G."/>
            <person name="Xiao S."/>
            <person name="Hu M."/>
        </authorList>
    </citation>
    <scope>NUCLEOTIDE SEQUENCE [LARGE SCALE GENOMIC DNA]</scope>
    <source>
        <strain evidence="1 2">BVB16</strain>
    </source>
</reference>
<organism evidence="1 2">
    <name type="scientific">Botrytis fragariae</name>
    <dbReference type="NCBI Taxonomy" id="1964551"/>
    <lineage>
        <taxon>Eukaryota</taxon>
        <taxon>Fungi</taxon>
        <taxon>Dikarya</taxon>
        <taxon>Ascomycota</taxon>
        <taxon>Pezizomycotina</taxon>
        <taxon>Leotiomycetes</taxon>
        <taxon>Helotiales</taxon>
        <taxon>Sclerotiniaceae</taxon>
        <taxon>Botrytis</taxon>
    </lineage>
</organism>
<dbReference type="EMBL" id="JABFCT010000002">
    <property type="protein sequence ID" value="KAF5878564.1"/>
    <property type="molecule type" value="Genomic_DNA"/>
</dbReference>
<gene>
    <name evidence="1" type="ORF">Bfra_000731</name>
</gene>
<keyword evidence="2" id="KW-1185">Reference proteome</keyword>
<protein>
    <submittedName>
        <fullName evidence="1">Uncharacterized protein</fullName>
    </submittedName>
</protein>
<dbReference type="GeneID" id="59254867"/>
<proteinExistence type="predicted"/>
<evidence type="ECO:0000313" key="1">
    <source>
        <dbReference type="EMBL" id="KAF5878564.1"/>
    </source>
</evidence>
<sequence length="68" mass="7785">MVEKCGYCGVSIFRGDISIIVPKSHGMTIKVHSGEKLNSKGHRATPRITRPFFNHFIRKPCDIRYHLC</sequence>
<dbReference type="RefSeq" id="XP_037197508.1">
    <property type="nucleotide sequence ID" value="XM_037331175.1"/>
</dbReference>